<protein>
    <submittedName>
        <fullName evidence="1">Uncharacterized protein</fullName>
    </submittedName>
</protein>
<proteinExistence type="predicted"/>
<evidence type="ECO:0000313" key="1">
    <source>
        <dbReference type="EMBL" id="TWI04843.1"/>
    </source>
</evidence>
<comment type="caution">
    <text evidence="1">The sequence shown here is derived from an EMBL/GenBank/DDBJ whole genome shotgun (WGS) entry which is preliminary data.</text>
</comment>
<dbReference type="AlphaFoldDB" id="A0A562LB06"/>
<accession>A0A562LB06</accession>
<dbReference type="Proteomes" id="UP000315167">
    <property type="component" value="Unassembled WGS sequence"/>
</dbReference>
<gene>
    <name evidence="1" type="ORF">IP90_00983</name>
</gene>
<evidence type="ECO:0000313" key="2">
    <source>
        <dbReference type="Proteomes" id="UP000315167"/>
    </source>
</evidence>
<reference evidence="1 2" key="1">
    <citation type="journal article" date="2015" name="Stand. Genomic Sci.">
        <title>Genomic Encyclopedia of Bacterial and Archaeal Type Strains, Phase III: the genomes of soil and plant-associated and newly described type strains.</title>
        <authorList>
            <person name="Whitman W.B."/>
            <person name="Woyke T."/>
            <person name="Klenk H.P."/>
            <person name="Zhou Y."/>
            <person name="Lilburn T.G."/>
            <person name="Beck B.J."/>
            <person name="De Vos P."/>
            <person name="Vandamme P."/>
            <person name="Eisen J.A."/>
            <person name="Garrity G."/>
            <person name="Hugenholtz P."/>
            <person name="Kyrpides N.C."/>
        </authorList>
    </citation>
    <scope>NUCLEOTIDE SEQUENCE [LARGE SCALE GENOMIC DNA]</scope>
    <source>
        <strain evidence="1 2">CGMCC 1.10821</strain>
    </source>
</reference>
<organism evidence="1 2">
    <name type="scientific">Luteimonas cucumeris</name>
    <dbReference type="NCBI Taxonomy" id="985012"/>
    <lineage>
        <taxon>Bacteria</taxon>
        <taxon>Pseudomonadati</taxon>
        <taxon>Pseudomonadota</taxon>
        <taxon>Gammaproteobacteria</taxon>
        <taxon>Lysobacterales</taxon>
        <taxon>Lysobacteraceae</taxon>
        <taxon>Luteimonas</taxon>
    </lineage>
</organism>
<name>A0A562LB06_9GAMM</name>
<keyword evidence="2" id="KW-1185">Reference proteome</keyword>
<dbReference type="RefSeq" id="WP_144898495.1">
    <property type="nucleotide sequence ID" value="NZ_VLKN01000002.1"/>
</dbReference>
<sequence>MNALPCAVSQSLREYYSRLEAEESCAEAVDAKVAEFLADPAKVEEAAGWCDGNQSSEFYGELERAGAAMGRVPLDRLMGSSELQHVLRLFEVLTNTQDAALRDMALASLRADRETQLNDASEAAYVRRCA</sequence>
<dbReference type="EMBL" id="VLKN01000002">
    <property type="protein sequence ID" value="TWI04843.1"/>
    <property type="molecule type" value="Genomic_DNA"/>
</dbReference>